<keyword evidence="3" id="KW-0804">Transcription</keyword>
<dbReference type="InterPro" id="IPR009057">
    <property type="entry name" value="Homeodomain-like_sf"/>
</dbReference>
<evidence type="ECO:0000313" key="7">
    <source>
        <dbReference type="EMBL" id="MFC4099348.1"/>
    </source>
</evidence>
<dbReference type="PANTHER" id="PTHR43280">
    <property type="entry name" value="ARAC-FAMILY TRANSCRIPTIONAL REGULATOR"/>
    <property type="match status" value="1"/>
</dbReference>
<dbReference type="PROSITE" id="PS01124">
    <property type="entry name" value="HTH_ARAC_FAMILY_2"/>
    <property type="match status" value="1"/>
</dbReference>
<dbReference type="InterPro" id="IPR018060">
    <property type="entry name" value="HTH_AraC"/>
</dbReference>
<dbReference type="InterPro" id="IPR001789">
    <property type="entry name" value="Sig_transdc_resp-reg_receiver"/>
</dbReference>
<dbReference type="PROSITE" id="PS50110">
    <property type="entry name" value="RESPONSE_REGULATORY"/>
    <property type="match status" value="1"/>
</dbReference>
<accession>A0ABV8JZ90</accession>
<feature type="domain" description="HTH araC/xylS-type" evidence="5">
    <location>
        <begin position="433"/>
        <end position="531"/>
    </location>
</feature>
<dbReference type="EMBL" id="JBHSAM010000017">
    <property type="protein sequence ID" value="MFC4099348.1"/>
    <property type="molecule type" value="Genomic_DNA"/>
</dbReference>
<evidence type="ECO:0000259" key="5">
    <source>
        <dbReference type="PROSITE" id="PS01124"/>
    </source>
</evidence>
<keyword evidence="8" id="KW-1185">Reference proteome</keyword>
<organism evidence="7 8">
    <name type="scientific">Paenibacillus xanthanilyticus</name>
    <dbReference type="NCBI Taxonomy" id="1783531"/>
    <lineage>
        <taxon>Bacteria</taxon>
        <taxon>Bacillati</taxon>
        <taxon>Bacillota</taxon>
        <taxon>Bacilli</taxon>
        <taxon>Bacillales</taxon>
        <taxon>Paenibacillaceae</taxon>
        <taxon>Paenibacillus</taxon>
    </lineage>
</organism>
<name>A0ABV8JZ90_9BACL</name>
<comment type="caution">
    <text evidence="7">The sequence shown here is derived from an EMBL/GenBank/DDBJ whole genome shotgun (WGS) entry which is preliminary data.</text>
</comment>
<feature type="domain" description="Response regulatory" evidence="6">
    <location>
        <begin position="3"/>
        <end position="120"/>
    </location>
</feature>
<keyword evidence="4" id="KW-0597">Phosphoprotein</keyword>
<dbReference type="Pfam" id="PF12833">
    <property type="entry name" value="HTH_18"/>
    <property type="match status" value="1"/>
</dbReference>
<dbReference type="SUPFAM" id="SSF46689">
    <property type="entry name" value="Homeodomain-like"/>
    <property type="match status" value="2"/>
</dbReference>
<dbReference type="Proteomes" id="UP001595715">
    <property type="component" value="Unassembled WGS sequence"/>
</dbReference>
<reference evidence="8" key="1">
    <citation type="journal article" date="2019" name="Int. J. Syst. Evol. Microbiol.">
        <title>The Global Catalogue of Microorganisms (GCM) 10K type strain sequencing project: providing services to taxonomists for standard genome sequencing and annotation.</title>
        <authorList>
            <consortium name="The Broad Institute Genomics Platform"/>
            <consortium name="The Broad Institute Genome Sequencing Center for Infectious Disease"/>
            <person name="Wu L."/>
            <person name="Ma J."/>
        </authorList>
    </citation>
    <scope>NUCLEOTIDE SEQUENCE [LARGE SCALE GENOMIC DNA]</scope>
    <source>
        <strain evidence="8">IBRC-M 10987</strain>
    </source>
</reference>
<dbReference type="RefSeq" id="WP_377718039.1">
    <property type="nucleotide sequence ID" value="NZ_JBHSAM010000017.1"/>
</dbReference>
<dbReference type="Pfam" id="PF00072">
    <property type="entry name" value="Response_reg"/>
    <property type="match status" value="1"/>
</dbReference>
<dbReference type="CDD" id="cd17536">
    <property type="entry name" value="REC_YesN-like"/>
    <property type="match status" value="1"/>
</dbReference>
<dbReference type="Gene3D" id="1.10.10.60">
    <property type="entry name" value="Homeodomain-like"/>
    <property type="match status" value="2"/>
</dbReference>
<evidence type="ECO:0000259" key="6">
    <source>
        <dbReference type="PROSITE" id="PS50110"/>
    </source>
</evidence>
<dbReference type="PANTHER" id="PTHR43280:SF28">
    <property type="entry name" value="HTH-TYPE TRANSCRIPTIONAL ACTIVATOR RHAS"/>
    <property type="match status" value="1"/>
</dbReference>
<dbReference type="InterPro" id="IPR018062">
    <property type="entry name" value="HTH_AraC-typ_CS"/>
</dbReference>
<dbReference type="PROSITE" id="PS00041">
    <property type="entry name" value="HTH_ARAC_FAMILY_1"/>
    <property type="match status" value="1"/>
</dbReference>
<dbReference type="SMART" id="SM00448">
    <property type="entry name" value="REC"/>
    <property type="match status" value="1"/>
</dbReference>
<evidence type="ECO:0000256" key="2">
    <source>
        <dbReference type="ARBA" id="ARBA00023125"/>
    </source>
</evidence>
<evidence type="ECO:0000256" key="3">
    <source>
        <dbReference type="ARBA" id="ARBA00023163"/>
    </source>
</evidence>
<keyword evidence="1" id="KW-0805">Transcription regulation</keyword>
<sequence length="539" mass="61594">MVQLLIVDDEIHAVRGLEADVNWERLEVSSVHKAYNARQAQEVLSSHPIDIVICDIEMPEVSGLQLMAWVKTHYPAVESIFLTCHSEFTYAKEAIHLGSVEYLLKPAPVDELERAIGKAAESVRRSRQQLEFQATYEKYAELWSSHQPLLIERFWSDLLHQRIPSNADAIRKAALQLGLPFAQDDLFLPVYIQVDRWHREWSSREASIMEYALQNAAGEMIAGDGRHGHTARLHQGSFVAVLRLPASTEPDPDRLAEACRTYIASCARYFYCDLSCYIGRPAALEAATDVLQALLDCANNHVALHKQVIFLDQLKPPASSPALPEMTRLRELLEAGQKDLLHAELRRYLAAMRTLSVPVSFLHQFLHDFLQTVYYTLQLNGLQAHLIFADPAYAKFAASATRSLYHLEEWADEVIRRAFEHMQAAEEAPTVVDRAKQFIADHLDQNLTRELIANHVYLNPDYLARLFKRETGLSITDYLTEARIQLAQKLLVQTELPVSTIAERSGIPNFSYFSKQFKRNTQMSPLEYRQLRRNGYRKE</sequence>
<evidence type="ECO:0000256" key="1">
    <source>
        <dbReference type="ARBA" id="ARBA00023015"/>
    </source>
</evidence>
<dbReference type="SUPFAM" id="SSF52172">
    <property type="entry name" value="CheY-like"/>
    <property type="match status" value="1"/>
</dbReference>
<protein>
    <submittedName>
        <fullName evidence="7">Response regulator</fullName>
    </submittedName>
</protein>
<gene>
    <name evidence="7" type="ORF">ACFOZ8_06715</name>
</gene>
<evidence type="ECO:0000313" key="8">
    <source>
        <dbReference type="Proteomes" id="UP001595715"/>
    </source>
</evidence>
<proteinExistence type="predicted"/>
<dbReference type="InterPro" id="IPR011006">
    <property type="entry name" value="CheY-like_superfamily"/>
</dbReference>
<dbReference type="Gene3D" id="3.40.50.2300">
    <property type="match status" value="1"/>
</dbReference>
<evidence type="ECO:0000256" key="4">
    <source>
        <dbReference type="PROSITE-ProRule" id="PRU00169"/>
    </source>
</evidence>
<keyword evidence="2" id="KW-0238">DNA-binding</keyword>
<feature type="modified residue" description="4-aspartylphosphate" evidence="4">
    <location>
        <position position="55"/>
    </location>
</feature>
<dbReference type="SMART" id="SM00342">
    <property type="entry name" value="HTH_ARAC"/>
    <property type="match status" value="1"/>
</dbReference>